<keyword evidence="7" id="KW-1185">Reference proteome</keyword>
<dbReference type="Gene3D" id="3.30.465.10">
    <property type="match status" value="1"/>
</dbReference>
<dbReference type="SUPFAM" id="SSF55447">
    <property type="entry name" value="CO dehydrogenase flavoprotein C-terminal domain-like"/>
    <property type="match status" value="1"/>
</dbReference>
<dbReference type="InterPro" id="IPR002346">
    <property type="entry name" value="Mopterin_DH_FAD-bd"/>
</dbReference>
<keyword evidence="3" id="KW-0560">Oxidoreductase</keyword>
<dbReference type="Pfam" id="PF03450">
    <property type="entry name" value="CO_deh_flav_C"/>
    <property type="match status" value="1"/>
</dbReference>
<feature type="compositionally biased region" description="Low complexity" evidence="4">
    <location>
        <begin position="1"/>
        <end position="13"/>
    </location>
</feature>
<gene>
    <name evidence="6" type="ORF">Ga0074812_13830</name>
</gene>
<dbReference type="Pfam" id="PF00941">
    <property type="entry name" value="FAD_binding_5"/>
    <property type="match status" value="1"/>
</dbReference>
<evidence type="ECO:0000256" key="4">
    <source>
        <dbReference type="SAM" id="MobiDB-lite"/>
    </source>
</evidence>
<dbReference type="SMART" id="SM01092">
    <property type="entry name" value="CO_deh_flav_C"/>
    <property type="match status" value="1"/>
</dbReference>
<evidence type="ECO:0000256" key="2">
    <source>
        <dbReference type="ARBA" id="ARBA00022827"/>
    </source>
</evidence>
<dbReference type="AlphaFoldDB" id="A0A0S4QXD4"/>
<dbReference type="InterPro" id="IPR005107">
    <property type="entry name" value="CO_DH_flav_C"/>
</dbReference>
<organism evidence="6 7">
    <name type="scientific">Parafrankia irregularis</name>
    <dbReference type="NCBI Taxonomy" id="795642"/>
    <lineage>
        <taxon>Bacteria</taxon>
        <taxon>Bacillati</taxon>
        <taxon>Actinomycetota</taxon>
        <taxon>Actinomycetes</taxon>
        <taxon>Frankiales</taxon>
        <taxon>Frankiaceae</taxon>
        <taxon>Parafrankia</taxon>
    </lineage>
</organism>
<dbReference type="PANTHER" id="PTHR42659:SF2">
    <property type="entry name" value="XANTHINE DEHYDROGENASE SUBUNIT C-RELATED"/>
    <property type="match status" value="1"/>
</dbReference>
<evidence type="ECO:0000313" key="6">
    <source>
        <dbReference type="EMBL" id="CUU60315.1"/>
    </source>
</evidence>
<reference evidence="7" key="1">
    <citation type="submission" date="2015-11" db="EMBL/GenBank/DDBJ databases">
        <authorList>
            <person name="Varghese N."/>
        </authorList>
    </citation>
    <scope>NUCLEOTIDE SEQUENCE [LARGE SCALE GENOMIC DNA]</scope>
    <source>
        <strain evidence="7">DSM 45899</strain>
    </source>
</reference>
<dbReference type="Proteomes" id="UP000198802">
    <property type="component" value="Unassembled WGS sequence"/>
</dbReference>
<dbReference type="RefSeq" id="WP_091285049.1">
    <property type="nucleotide sequence ID" value="NZ_FAOZ01000038.1"/>
</dbReference>
<dbReference type="InterPro" id="IPR016169">
    <property type="entry name" value="FAD-bd_PCMH_sub2"/>
</dbReference>
<dbReference type="GO" id="GO:0016491">
    <property type="term" value="F:oxidoreductase activity"/>
    <property type="evidence" value="ECO:0007669"/>
    <property type="project" value="UniProtKB-KW"/>
</dbReference>
<feature type="domain" description="FAD-binding PCMH-type" evidence="5">
    <location>
        <begin position="23"/>
        <end position="202"/>
    </location>
</feature>
<evidence type="ECO:0000259" key="5">
    <source>
        <dbReference type="PROSITE" id="PS51387"/>
    </source>
</evidence>
<feature type="region of interest" description="Disordered" evidence="4">
    <location>
        <begin position="1"/>
        <end position="31"/>
    </location>
</feature>
<name>A0A0S4QXD4_9ACTN</name>
<sequence>MSTTAATPTDAAPPTAPEAPPAASPATTRWAHPTSLAEALAELAVPGSVPAAGCTQLAFALADPRRRPGRLVALGGVPELSAVQQMNWADGRGTVVLGAAVTHARVAADADLRAAVPLLGDVFSRVGNVRVRSVATVGGVLAGAVYAWDPPTVLHALDARVRLDGPNGRRTVAVEDFYPAGGITVIEPGELLTSVEIDVPPPRTVSRYLTLKTRSAEDSSALGVAVVLGFDPSGVCVRARLAVGSATDRPVTFTDLDALLLGEGRGSTSAKAVADGYADRVTCVDDLRAGAAYRVEMVRVYVRRAIAAAYEAGAA</sequence>
<dbReference type="PROSITE" id="PS51387">
    <property type="entry name" value="FAD_PCMH"/>
    <property type="match status" value="1"/>
</dbReference>
<dbReference type="PANTHER" id="PTHR42659">
    <property type="entry name" value="XANTHINE DEHYDROGENASE SUBUNIT C-RELATED"/>
    <property type="match status" value="1"/>
</dbReference>
<dbReference type="GO" id="GO:0071949">
    <property type="term" value="F:FAD binding"/>
    <property type="evidence" value="ECO:0007669"/>
    <property type="project" value="InterPro"/>
</dbReference>
<keyword evidence="1" id="KW-0285">Flavoprotein</keyword>
<dbReference type="EMBL" id="FAOZ01000038">
    <property type="protein sequence ID" value="CUU60315.1"/>
    <property type="molecule type" value="Genomic_DNA"/>
</dbReference>
<evidence type="ECO:0000256" key="3">
    <source>
        <dbReference type="ARBA" id="ARBA00023002"/>
    </source>
</evidence>
<dbReference type="InterPro" id="IPR036318">
    <property type="entry name" value="FAD-bd_PCMH-like_sf"/>
</dbReference>
<proteinExistence type="predicted"/>
<feature type="compositionally biased region" description="Pro residues" evidence="4">
    <location>
        <begin position="14"/>
        <end position="23"/>
    </location>
</feature>
<evidence type="ECO:0000313" key="7">
    <source>
        <dbReference type="Proteomes" id="UP000198802"/>
    </source>
</evidence>
<dbReference type="InterPro" id="IPR036683">
    <property type="entry name" value="CO_DH_flav_C_dom_sf"/>
</dbReference>
<dbReference type="Gene3D" id="3.30.390.50">
    <property type="entry name" value="CO dehydrogenase flavoprotein, C-terminal domain"/>
    <property type="match status" value="1"/>
</dbReference>
<accession>A0A0S4QXD4</accession>
<protein>
    <submittedName>
        <fullName evidence="6">Carbon-monoxide dehydrogenase medium subunit</fullName>
    </submittedName>
</protein>
<dbReference type="SUPFAM" id="SSF56176">
    <property type="entry name" value="FAD-binding/transporter-associated domain-like"/>
    <property type="match status" value="1"/>
</dbReference>
<dbReference type="InterPro" id="IPR016166">
    <property type="entry name" value="FAD-bd_PCMH"/>
</dbReference>
<evidence type="ECO:0000256" key="1">
    <source>
        <dbReference type="ARBA" id="ARBA00022630"/>
    </source>
</evidence>
<dbReference type="InterPro" id="IPR051312">
    <property type="entry name" value="Diverse_Substr_Oxidored"/>
</dbReference>
<keyword evidence="2" id="KW-0274">FAD</keyword>